<dbReference type="PANTHER" id="PTHR31018">
    <property type="entry name" value="SPORULATION-SPECIFIC PROTEIN-RELATED"/>
    <property type="match status" value="1"/>
</dbReference>
<keyword evidence="6" id="KW-1185">Reference proteome</keyword>
<evidence type="ECO:0000256" key="1">
    <source>
        <dbReference type="ARBA" id="ARBA00004196"/>
    </source>
</evidence>
<proteinExistence type="predicted"/>
<keyword evidence="2 4" id="KW-0732">Signal</keyword>
<dbReference type="GO" id="GO:0009277">
    <property type="term" value="C:fungal-type cell wall"/>
    <property type="evidence" value="ECO:0007669"/>
    <property type="project" value="TreeGrafter"/>
</dbReference>
<dbReference type="Gene3D" id="3.80.10.10">
    <property type="entry name" value="Ribonuclease Inhibitor"/>
    <property type="match status" value="1"/>
</dbReference>
<evidence type="ECO:0000256" key="3">
    <source>
        <dbReference type="ARBA" id="ARBA00023180"/>
    </source>
</evidence>
<dbReference type="Pfam" id="PF12454">
    <property type="entry name" value="Ecm33"/>
    <property type="match status" value="1"/>
</dbReference>
<dbReference type="GO" id="GO:0005886">
    <property type="term" value="C:plasma membrane"/>
    <property type="evidence" value="ECO:0007669"/>
    <property type="project" value="TreeGrafter"/>
</dbReference>
<dbReference type="PANTHER" id="PTHR31018:SF3">
    <property type="entry name" value="RECEPTOR PROTEIN-TYROSINE KINASE"/>
    <property type="match status" value="1"/>
</dbReference>
<evidence type="ECO:0000313" key="6">
    <source>
        <dbReference type="Proteomes" id="UP000799438"/>
    </source>
</evidence>
<dbReference type="Proteomes" id="UP000799438">
    <property type="component" value="Unassembled WGS sequence"/>
</dbReference>
<evidence type="ECO:0000256" key="2">
    <source>
        <dbReference type="ARBA" id="ARBA00022729"/>
    </source>
</evidence>
<dbReference type="GO" id="GO:0009986">
    <property type="term" value="C:cell surface"/>
    <property type="evidence" value="ECO:0007669"/>
    <property type="project" value="TreeGrafter"/>
</dbReference>
<protein>
    <recommendedName>
        <fullName evidence="7">Receptor L-domain domain-containing protein</fullName>
    </recommendedName>
</protein>
<dbReference type="InterPro" id="IPR051648">
    <property type="entry name" value="CWI-Assembly_Regulator"/>
</dbReference>
<evidence type="ECO:0000256" key="4">
    <source>
        <dbReference type="SAM" id="SignalP"/>
    </source>
</evidence>
<accession>A0A6A6BHY6</accession>
<dbReference type="AlphaFoldDB" id="A0A6A6BHY6"/>
<dbReference type="RefSeq" id="XP_033398169.1">
    <property type="nucleotide sequence ID" value="XM_033540376.1"/>
</dbReference>
<reference evidence="5" key="1">
    <citation type="journal article" date="2020" name="Stud. Mycol.">
        <title>101 Dothideomycetes genomes: a test case for predicting lifestyles and emergence of pathogens.</title>
        <authorList>
            <person name="Haridas S."/>
            <person name="Albert R."/>
            <person name="Binder M."/>
            <person name="Bloem J."/>
            <person name="Labutti K."/>
            <person name="Salamov A."/>
            <person name="Andreopoulos B."/>
            <person name="Baker S."/>
            <person name="Barry K."/>
            <person name="Bills G."/>
            <person name="Bluhm B."/>
            <person name="Cannon C."/>
            <person name="Castanera R."/>
            <person name="Culley D."/>
            <person name="Daum C."/>
            <person name="Ezra D."/>
            <person name="Gonzalez J."/>
            <person name="Henrissat B."/>
            <person name="Kuo A."/>
            <person name="Liang C."/>
            <person name="Lipzen A."/>
            <person name="Lutzoni F."/>
            <person name="Magnuson J."/>
            <person name="Mondo S."/>
            <person name="Nolan M."/>
            <person name="Ohm R."/>
            <person name="Pangilinan J."/>
            <person name="Park H.-J."/>
            <person name="Ramirez L."/>
            <person name="Alfaro M."/>
            <person name="Sun H."/>
            <person name="Tritt A."/>
            <person name="Yoshinaga Y."/>
            <person name="Zwiers L.-H."/>
            <person name="Turgeon B."/>
            <person name="Goodwin S."/>
            <person name="Spatafora J."/>
            <person name="Crous P."/>
            <person name="Grigoriev I."/>
        </authorList>
    </citation>
    <scope>NUCLEOTIDE SEQUENCE</scope>
    <source>
        <strain evidence="5">CBS 121167</strain>
    </source>
</reference>
<gene>
    <name evidence="5" type="ORF">K452DRAFT_286873</name>
</gene>
<dbReference type="SUPFAM" id="SSF52058">
    <property type="entry name" value="L domain-like"/>
    <property type="match status" value="2"/>
</dbReference>
<keyword evidence="3" id="KW-0325">Glycoprotein</keyword>
<dbReference type="EMBL" id="ML995484">
    <property type="protein sequence ID" value="KAF2142457.1"/>
    <property type="molecule type" value="Genomic_DNA"/>
</dbReference>
<comment type="subcellular location">
    <subcellularLocation>
        <location evidence="1">Cell envelope</location>
    </subcellularLocation>
</comment>
<dbReference type="GeneID" id="54297872"/>
<feature type="signal peptide" evidence="4">
    <location>
        <begin position="1"/>
        <end position="18"/>
    </location>
</feature>
<feature type="chain" id="PRO_5025481833" description="Receptor L-domain domain-containing protein" evidence="4">
    <location>
        <begin position="19"/>
        <end position="395"/>
    </location>
</feature>
<evidence type="ECO:0000313" key="5">
    <source>
        <dbReference type="EMBL" id="KAF2142457.1"/>
    </source>
</evidence>
<evidence type="ECO:0008006" key="7">
    <source>
        <dbReference type="Google" id="ProtNLM"/>
    </source>
</evidence>
<sequence>MFAKYALPVAAVAGLASAANSCSASATSTIAAANDVPTGCATFSGSLAIATDAPGTLDIQGIKKITGSLYANNVSALSSLSADSLEEIDNFELTDLEILSNLNFPKLTKVGSIKWAGLKALSELSFSSGVKEADSVDIENTFLSSLDGINLNEVGTFVVANNKYLKDVEVQFTHITERLEISENSPELKAHFPNLEWAFNMTFRNVSEVQTPSLAAMNGSLGFYGDGIKSYSAPNLTKIQEGSLSFIANPQLQNISLPKLQSVNGAFTIANNSHLAGNLSFPKLETVKGACDFSGNFSGFSLDSLKTVSGAFNMQSSEEIDTDCDHFKGLSGKDNIIRGKFECKGALTNPGGVGTKSSSTSSSSSAKSTNAAGRVEMSTTAFGAAGLLAFFFGLY</sequence>
<dbReference type="OrthoDB" id="536881at2759"/>
<dbReference type="InterPro" id="IPR032675">
    <property type="entry name" value="LRR_dom_sf"/>
</dbReference>
<dbReference type="GO" id="GO:0031505">
    <property type="term" value="P:fungal-type cell wall organization"/>
    <property type="evidence" value="ECO:0007669"/>
    <property type="project" value="TreeGrafter"/>
</dbReference>
<name>A0A6A6BHY6_9PEZI</name>
<organism evidence="5 6">
    <name type="scientific">Aplosporella prunicola CBS 121167</name>
    <dbReference type="NCBI Taxonomy" id="1176127"/>
    <lineage>
        <taxon>Eukaryota</taxon>
        <taxon>Fungi</taxon>
        <taxon>Dikarya</taxon>
        <taxon>Ascomycota</taxon>
        <taxon>Pezizomycotina</taxon>
        <taxon>Dothideomycetes</taxon>
        <taxon>Dothideomycetes incertae sedis</taxon>
        <taxon>Botryosphaeriales</taxon>
        <taxon>Aplosporellaceae</taxon>
        <taxon>Aplosporella</taxon>
    </lineage>
</organism>